<dbReference type="InterPro" id="IPR035906">
    <property type="entry name" value="MetI-like_sf"/>
</dbReference>
<dbReference type="SUPFAM" id="SSF161098">
    <property type="entry name" value="MetI-like"/>
    <property type="match status" value="1"/>
</dbReference>
<feature type="transmembrane region" description="Helical" evidence="7">
    <location>
        <begin position="237"/>
        <end position="263"/>
    </location>
</feature>
<keyword evidence="2 7" id="KW-0813">Transport</keyword>
<evidence type="ECO:0000256" key="5">
    <source>
        <dbReference type="ARBA" id="ARBA00022989"/>
    </source>
</evidence>
<dbReference type="PANTHER" id="PTHR43163">
    <property type="entry name" value="DIPEPTIDE TRANSPORT SYSTEM PERMEASE PROTEIN DPPB-RELATED"/>
    <property type="match status" value="1"/>
</dbReference>
<keyword evidence="4 7" id="KW-0812">Transmembrane</keyword>
<evidence type="ECO:0000256" key="6">
    <source>
        <dbReference type="ARBA" id="ARBA00023136"/>
    </source>
</evidence>
<dbReference type="STRING" id="1763538.LPB68_21315"/>
<reference evidence="9 10" key="1">
    <citation type="submission" date="2016-02" db="EMBL/GenBank/DDBJ databases">
        <title>Paenibacillus sp. LPB0068, isolated from Crassostrea gigas.</title>
        <authorList>
            <person name="Shin S.-K."/>
            <person name="Yi H."/>
        </authorList>
    </citation>
    <scope>NUCLEOTIDE SEQUENCE [LARGE SCALE GENOMIC DNA]</scope>
    <source>
        <strain evidence="9 10">LPB0068</strain>
    </source>
</reference>
<dbReference type="Pfam" id="PF19300">
    <property type="entry name" value="BPD_transp_1_N"/>
    <property type="match status" value="1"/>
</dbReference>
<evidence type="ECO:0000256" key="7">
    <source>
        <dbReference type="RuleBase" id="RU363032"/>
    </source>
</evidence>
<keyword evidence="6 7" id="KW-0472">Membrane</keyword>
<evidence type="ECO:0000256" key="3">
    <source>
        <dbReference type="ARBA" id="ARBA00022475"/>
    </source>
</evidence>
<dbReference type="PROSITE" id="PS50928">
    <property type="entry name" value="ABC_TM1"/>
    <property type="match status" value="1"/>
</dbReference>
<protein>
    <recommendedName>
        <fullName evidence="8">ABC transmembrane type-1 domain-containing protein</fullName>
    </recommendedName>
</protein>
<dbReference type="InterPro" id="IPR000515">
    <property type="entry name" value="MetI-like"/>
</dbReference>
<comment type="subcellular location">
    <subcellularLocation>
        <location evidence="1 7">Cell membrane</location>
        <topology evidence="1 7">Multi-pass membrane protein</topology>
    </subcellularLocation>
</comment>
<dbReference type="GO" id="GO:0055085">
    <property type="term" value="P:transmembrane transport"/>
    <property type="evidence" value="ECO:0007669"/>
    <property type="project" value="InterPro"/>
</dbReference>
<sequence>MFGYMMKRFLQLTVTLFGVVTLVFFALRLLPGDATAAMAGDNLSGEALERLREQMGLNEPLYSQYFSYLGSLLRLDFGNTLITNLPLMEMLMKSVPITMTIALITIVLAIAISIPLGTLAAYMAHKGKKTLDNIITWAAMVVDLMPAFWTSLLLLLILSLSLGIFPASGAVTFEDPVMLMKRIAIPVIVLTITQLAILTRMTRTAVLEVLNEDYIRTARSLGMSEILVVFRHALKNAALPIVTVLGISFGNLLNGTVIVEFIFSIPGIGTLLVNGIYSRDYPLVQTLILFYAFIFIVVNFLTDIVYKKIDPRVQF</sequence>
<evidence type="ECO:0000313" key="10">
    <source>
        <dbReference type="Proteomes" id="UP000077134"/>
    </source>
</evidence>
<evidence type="ECO:0000256" key="4">
    <source>
        <dbReference type="ARBA" id="ARBA00022692"/>
    </source>
</evidence>
<dbReference type="RefSeq" id="WP_082865581.1">
    <property type="nucleotide sequence ID" value="NZ_CP017770.1"/>
</dbReference>
<dbReference type="Gene3D" id="1.10.3720.10">
    <property type="entry name" value="MetI-like"/>
    <property type="match status" value="1"/>
</dbReference>
<feature type="domain" description="ABC transmembrane type-1" evidence="8">
    <location>
        <begin position="95"/>
        <end position="302"/>
    </location>
</feature>
<feature type="transmembrane region" description="Helical" evidence="7">
    <location>
        <begin position="97"/>
        <end position="122"/>
    </location>
</feature>
<comment type="similarity">
    <text evidence="7">Belongs to the binding-protein-dependent transport system permease family.</text>
</comment>
<dbReference type="Pfam" id="PF00528">
    <property type="entry name" value="BPD_transp_1"/>
    <property type="match status" value="1"/>
</dbReference>
<dbReference type="CDD" id="cd06261">
    <property type="entry name" value="TM_PBP2"/>
    <property type="match status" value="1"/>
</dbReference>
<dbReference type="EMBL" id="LSFN01000005">
    <property type="protein sequence ID" value="OAB76474.1"/>
    <property type="molecule type" value="Genomic_DNA"/>
</dbReference>
<dbReference type="GO" id="GO:0005886">
    <property type="term" value="C:plasma membrane"/>
    <property type="evidence" value="ECO:0007669"/>
    <property type="project" value="UniProtKB-SubCell"/>
</dbReference>
<proteinExistence type="inferred from homology"/>
<keyword evidence="5 7" id="KW-1133">Transmembrane helix</keyword>
<feature type="transmembrane region" description="Helical" evidence="7">
    <location>
        <begin position="283"/>
        <end position="306"/>
    </location>
</feature>
<keyword evidence="3" id="KW-1003">Cell membrane</keyword>
<keyword evidence="10" id="KW-1185">Reference proteome</keyword>
<dbReference type="AlphaFoldDB" id="A0A167FEM9"/>
<accession>A0A167FEM9</accession>
<dbReference type="InterPro" id="IPR045621">
    <property type="entry name" value="BPD_transp_1_N"/>
</dbReference>
<dbReference type="PANTHER" id="PTHR43163:SF6">
    <property type="entry name" value="DIPEPTIDE TRANSPORT SYSTEM PERMEASE PROTEIN DPPB-RELATED"/>
    <property type="match status" value="1"/>
</dbReference>
<evidence type="ECO:0000313" key="9">
    <source>
        <dbReference type="EMBL" id="OAB76474.1"/>
    </source>
</evidence>
<feature type="transmembrane region" description="Helical" evidence="7">
    <location>
        <begin position="134"/>
        <end position="167"/>
    </location>
</feature>
<gene>
    <name evidence="9" type="ORF">PNBC_03425</name>
</gene>
<feature type="transmembrane region" description="Helical" evidence="7">
    <location>
        <begin position="179"/>
        <end position="198"/>
    </location>
</feature>
<evidence type="ECO:0000256" key="2">
    <source>
        <dbReference type="ARBA" id="ARBA00022448"/>
    </source>
</evidence>
<organism evidence="9 10">
    <name type="scientific">Paenibacillus crassostreae</name>
    <dbReference type="NCBI Taxonomy" id="1763538"/>
    <lineage>
        <taxon>Bacteria</taxon>
        <taxon>Bacillati</taxon>
        <taxon>Bacillota</taxon>
        <taxon>Bacilli</taxon>
        <taxon>Bacillales</taxon>
        <taxon>Paenibacillaceae</taxon>
        <taxon>Paenibacillus</taxon>
    </lineage>
</organism>
<comment type="caution">
    <text evidence="9">The sequence shown here is derived from an EMBL/GenBank/DDBJ whole genome shotgun (WGS) entry which is preliminary data.</text>
</comment>
<evidence type="ECO:0000259" key="8">
    <source>
        <dbReference type="PROSITE" id="PS50928"/>
    </source>
</evidence>
<evidence type="ECO:0000256" key="1">
    <source>
        <dbReference type="ARBA" id="ARBA00004651"/>
    </source>
</evidence>
<dbReference type="Proteomes" id="UP000077134">
    <property type="component" value="Unassembled WGS sequence"/>
</dbReference>
<name>A0A167FEM9_9BACL</name>